<evidence type="ECO:0000256" key="6">
    <source>
        <dbReference type="ARBA" id="ARBA00022670"/>
    </source>
</evidence>
<accession>S8B477</accession>
<feature type="active site" evidence="9">
    <location>
        <position position="268"/>
    </location>
</feature>
<evidence type="ECO:0000256" key="7">
    <source>
        <dbReference type="ARBA" id="ARBA00022801"/>
    </source>
</evidence>
<dbReference type="PhylomeDB" id="S8B477"/>
<evidence type="ECO:0000313" key="13">
    <source>
        <dbReference type="Proteomes" id="UP000019376"/>
    </source>
</evidence>
<sequence length="320" mass="36406">MTGYEHSDPFDQGMLPVGSIHHLHYEQYGQPDGKPVLYLHGGPGGHTSKANTVYFNPQVYRVILFDQRGTGKSRPLLELRENSTPYLVADLETLRAHLKIPKWHMVFGGSWGSTLALLYAQAYPHLVGSLVTFGIFTAQRRETEWFHSPQGVANLFPEAYDAFVTFLPEEERGDLKTNYYKRLLSDDPTTRSETARAWNRWDLSIGWSLTETPDFDMLDNEAWSVPHALLEAHYMLNNFWLEDGQILKEENLAKIRHIPGTILQGRHDMVTPPKAAWGLQRELPQLQLIWLSSGHMPTAPETCVKLIEACDQYASQDFGA</sequence>
<feature type="active site" description="Nucleophile" evidence="9">
    <location>
        <position position="110"/>
    </location>
</feature>
<dbReference type="Proteomes" id="UP000019376">
    <property type="component" value="Unassembled WGS sequence"/>
</dbReference>
<keyword evidence="13" id="KW-1185">Reference proteome</keyword>
<name>S8B477_PENO1</name>
<dbReference type="Gene3D" id="3.40.50.1820">
    <property type="entry name" value="alpha/beta hydrolase"/>
    <property type="match status" value="1"/>
</dbReference>
<evidence type="ECO:0000256" key="10">
    <source>
        <dbReference type="RuleBase" id="RU003421"/>
    </source>
</evidence>
<dbReference type="OrthoDB" id="10249433at2759"/>
<keyword evidence="5 8" id="KW-0963">Cytoplasm</keyword>
<dbReference type="InterPro" id="IPR000073">
    <property type="entry name" value="AB_hydrolase_1"/>
</dbReference>
<evidence type="ECO:0000313" key="12">
    <source>
        <dbReference type="EMBL" id="EPS33643.1"/>
    </source>
</evidence>
<comment type="similarity">
    <text evidence="3 8 10">Belongs to the peptidase S33 family.</text>
</comment>
<dbReference type="GO" id="GO:0072330">
    <property type="term" value="P:monocarboxylic acid biosynthetic process"/>
    <property type="evidence" value="ECO:0007669"/>
    <property type="project" value="UniProtKB-ARBA"/>
</dbReference>
<evidence type="ECO:0000256" key="9">
    <source>
        <dbReference type="PIRSR" id="PIRSR006431-1"/>
    </source>
</evidence>
<evidence type="ECO:0000256" key="2">
    <source>
        <dbReference type="ARBA" id="ARBA00004496"/>
    </source>
</evidence>
<dbReference type="eggNOG" id="ENOG502QPPY">
    <property type="taxonomic scope" value="Eukaryota"/>
</dbReference>
<dbReference type="InterPro" id="IPR002410">
    <property type="entry name" value="Peptidase_S33"/>
</dbReference>
<feature type="active site" description="Proton donor" evidence="9">
    <location>
        <position position="295"/>
    </location>
</feature>
<dbReference type="AlphaFoldDB" id="S8B477"/>
<keyword evidence="7 8" id="KW-0378">Hydrolase</keyword>
<gene>
    <name evidence="12" type="ORF">PDE_08605</name>
</gene>
<evidence type="ECO:0000256" key="8">
    <source>
        <dbReference type="PIRNR" id="PIRNR006431"/>
    </source>
</evidence>
<protein>
    <recommendedName>
        <fullName evidence="8 10">Proline iminopeptidase</fullName>
        <shortName evidence="8">PIP</shortName>
        <ecNumber evidence="8 10">3.4.11.5</ecNumber>
    </recommendedName>
    <alternativeName>
        <fullName evidence="8">Prolyl aminopeptidase</fullName>
    </alternativeName>
</protein>
<comment type="subcellular location">
    <subcellularLocation>
        <location evidence="2 8">Cytoplasm</location>
    </subcellularLocation>
</comment>
<dbReference type="GO" id="GO:0017000">
    <property type="term" value="P:antibiotic biosynthetic process"/>
    <property type="evidence" value="ECO:0007669"/>
    <property type="project" value="UniProtKB-ARBA"/>
</dbReference>
<dbReference type="GO" id="GO:0005737">
    <property type="term" value="C:cytoplasm"/>
    <property type="evidence" value="ECO:0007669"/>
    <property type="project" value="UniProtKB-SubCell"/>
</dbReference>
<organism evidence="12 13">
    <name type="scientific">Penicillium oxalicum (strain 114-2 / CGMCC 5302)</name>
    <name type="common">Penicillium decumbens</name>
    <dbReference type="NCBI Taxonomy" id="933388"/>
    <lineage>
        <taxon>Eukaryota</taxon>
        <taxon>Fungi</taxon>
        <taxon>Dikarya</taxon>
        <taxon>Ascomycota</taxon>
        <taxon>Pezizomycotina</taxon>
        <taxon>Eurotiomycetes</taxon>
        <taxon>Eurotiomycetidae</taxon>
        <taxon>Eurotiales</taxon>
        <taxon>Aspergillaceae</taxon>
        <taxon>Penicillium</taxon>
    </lineage>
</organism>
<comment type="catalytic activity">
    <reaction evidence="1 8 10">
        <text>Release of N-terminal proline from a peptide.</text>
        <dbReference type="EC" id="3.4.11.5"/>
    </reaction>
</comment>
<evidence type="ECO:0000256" key="5">
    <source>
        <dbReference type="ARBA" id="ARBA00022490"/>
    </source>
</evidence>
<dbReference type="SUPFAM" id="SSF53474">
    <property type="entry name" value="alpha/beta-Hydrolases"/>
    <property type="match status" value="1"/>
</dbReference>
<keyword evidence="6 8" id="KW-0645">Protease</keyword>
<evidence type="ECO:0000256" key="1">
    <source>
        <dbReference type="ARBA" id="ARBA00001585"/>
    </source>
</evidence>
<keyword evidence="4 8" id="KW-0031">Aminopeptidase</keyword>
<dbReference type="EMBL" id="KB644415">
    <property type="protein sequence ID" value="EPS33643.1"/>
    <property type="molecule type" value="Genomic_DNA"/>
</dbReference>
<dbReference type="PANTHER" id="PTHR43722:SF1">
    <property type="entry name" value="PROLINE IMINOPEPTIDASE"/>
    <property type="match status" value="1"/>
</dbReference>
<dbReference type="NCBIfam" id="TIGR01249">
    <property type="entry name" value="pro_imino_pep_1"/>
    <property type="match status" value="1"/>
</dbReference>
<evidence type="ECO:0000256" key="3">
    <source>
        <dbReference type="ARBA" id="ARBA00010088"/>
    </source>
</evidence>
<dbReference type="InterPro" id="IPR029058">
    <property type="entry name" value="AB_hydrolase_fold"/>
</dbReference>
<dbReference type="STRING" id="933388.S8B477"/>
<dbReference type="GO" id="GO:0004177">
    <property type="term" value="F:aminopeptidase activity"/>
    <property type="evidence" value="ECO:0007669"/>
    <property type="project" value="UniProtKB-UniRule"/>
</dbReference>
<dbReference type="PRINTS" id="PR00793">
    <property type="entry name" value="PROAMNOPTASE"/>
</dbReference>
<feature type="domain" description="AB hydrolase-1" evidence="11">
    <location>
        <begin position="34"/>
        <end position="296"/>
    </location>
</feature>
<dbReference type="PIRSF" id="PIRSF006431">
    <property type="entry name" value="Pept_S33"/>
    <property type="match status" value="1"/>
</dbReference>
<dbReference type="EC" id="3.4.11.5" evidence="8 10"/>
<dbReference type="PANTHER" id="PTHR43722">
    <property type="entry name" value="PROLINE IMINOPEPTIDASE"/>
    <property type="match status" value="1"/>
</dbReference>
<evidence type="ECO:0000259" key="11">
    <source>
        <dbReference type="Pfam" id="PF00561"/>
    </source>
</evidence>
<evidence type="ECO:0000256" key="4">
    <source>
        <dbReference type="ARBA" id="ARBA00022438"/>
    </source>
</evidence>
<dbReference type="HOGENOM" id="CLU_043739_2_2_1"/>
<dbReference type="InterPro" id="IPR005944">
    <property type="entry name" value="Pro_iminopeptidase"/>
</dbReference>
<dbReference type="GO" id="GO:0006508">
    <property type="term" value="P:proteolysis"/>
    <property type="evidence" value="ECO:0007669"/>
    <property type="project" value="UniProtKB-KW"/>
</dbReference>
<proteinExistence type="inferred from homology"/>
<reference evidence="12 13" key="1">
    <citation type="journal article" date="2013" name="PLoS ONE">
        <title>Genomic and secretomic analyses reveal unique features of the lignocellulolytic enzyme system of Penicillium decumbens.</title>
        <authorList>
            <person name="Liu G."/>
            <person name="Zhang L."/>
            <person name="Wei X."/>
            <person name="Zou G."/>
            <person name="Qin Y."/>
            <person name="Ma L."/>
            <person name="Li J."/>
            <person name="Zheng H."/>
            <person name="Wang S."/>
            <person name="Wang C."/>
            <person name="Xun L."/>
            <person name="Zhao G.-P."/>
            <person name="Zhou Z."/>
            <person name="Qu Y."/>
        </authorList>
    </citation>
    <scope>NUCLEOTIDE SEQUENCE [LARGE SCALE GENOMIC DNA]</scope>
    <source>
        <strain evidence="13">114-2 / CGMCC 5302</strain>
    </source>
</reference>
<dbReference type="Pfam" id="PF00561">
    <property type="entry name" value="Abhydrolase_1"/>
    <property type="match status" value="1"/>
</dbReference>